<evidence type="ECO:0000256" key="1">
    <source>
        <dbReference type="SAM" id="Phobius"/>
    </source>
</evidence>
<dbReference type="CDD" id="cd22823">
    <property type="entry name" value="Gal_Rha_Lectin"/>
    <property type="match status" value="1"/>
</dbReference>
<feature type="chain" id="PRO_5029691264" evidence="2">
    <location>
        <begin position="18"/>
        <end position="491"/>
    </location>
</feature>
<dbReference type="InterPro" id="IPR043159">
    <property type="entry name" value="Lectin_gal-bd_sf"/>
</dbReference>
<accession>A0A7I8WBM6</accession>
<dbReference type="Proteomes" id="UP000549394">
    <property type="component" value="Unassembled WGS sequence"/>
</dbReference>
<keyword evidence="1" id="KW-0812">Transmembrane</keyword>
<sequence length="491" mass="54799">MAFNFVLLLFSIIGTESVTSLIGERFGGKAFTCKSLESINISCLPNEVLRISSAFFGTFRDSNCFDDSVISIPQCAVDITMYLSRKCSALPSCSLTIPDENISKSFSLFESRNKEACRRAAPFMKTLFSYYSCVPVEVKGNCERAQNVISANSGYLSPKIRRCTITWLFRAGIGQRWKFTLIDYSTGLSQHNCAFMTIADIESKRNLSNVCHANEPSLSKGHEVRVTFHYSPNSSNFLLHYEVIGCKIYQPGKNVFISYSSSSVVRLKCNFTSERTWNLQCVNNSWLGEVPNCVAFNVGVTSGLWNGAALYIAVGIGILIAFVLPVVVLFCLRTRLLNKRHSGEETPNSITLKVSHNEVYKELNNIKLLTGQSSPCSIASSYEQSPKSDFFRHQNTLDTFRNRAETVYARGRPIRSVAARNAQPEVLYDFSTVRPLTAVVKTADDIHIFETAAPDDGGLNVYEKSDADRLKKNSYTYGEKLTIPTNCNFKI</sequence>
<keyword evidence="1" id="KW-1133">Transmembrane helix</keyword>
<protein>
    <submittedName>
        <fullName evidence="3">DgyrCDS13746</fullName>
    </submittedName>
</protein>
<evidence type="ECO:0000256" key="2">
    <source>
        <dbReference type="SAM" id="SignalP"/>
    </source>
</evidence>
<organism evidence="3 4">
    <name type="scientific">Dimorphilus gyrociliatus</name>
    <dbReference type="NCBI Taxonomy" id="2664684"/>
    <lineage>
        <taxon>Eukaryota</taxon>
        <taxon>Metazoa</taxon>
        <taxon>Spiralia</taxon>
        <taxon>Lophotrochozoa</taxon>
        <taxon>Annelida</taxon>
        <taxon>Polychaeta</taxon>
        <taxon>Polychaeta incertae sedis</taxon>
        <taxon>Dinophilidae</taxon>
        <taxon>Dimorphilus</taxon>
    </lineage>
</organism>
<feature type="signal peptide" evidence="2">
    <location>
        <begin position="1"/>
        <end position="17"/>
    </location>
</feature>
<evidence type="ECO:0000313" key="3">
    <source>
        <dbReference type="EMBL" id="CAD5125538.1"/>
    </source>
</evidence>
<dbReference type="AlphaFoldDB" id="A0A7I8WBM6"/>
<keyword evidence="1" id="KW-0472">Membrane</keyword>
<gene>
    <name evidence="3" type="ORF">DGYR_LOCUS12893</name>
</gene>
<dbReference type="Gene3D" id="2.60.120.740">
    <property type="match status" value="1"/>
</dbReference>
<keyword evidence="2" id="KW-0732">Signal</keyword>
<evidence type="ECO:0000313" key="4">
    <source>
        <dbReference type="Proteomes" id="UP000549394"/>
    </source>
</evidence>
<keyword evidence="4" id="KW-1185">Reference proteome</keyword>
<dbReference type="OrthoDB" id="6140291at2759"/>
<name>A0A7I8WBM6_9ANNE</name>
<dbReference type="Gene3D" id="2.60.120.290">
    <property type="entry name" value="Spermadhesin, CUB domain"/>
    <property type="match status" value="1"/>
</dbReference>
<dbReference type="EMBL" id="CAJFCJ010000027">
    <property type="protein sequence ID" value="CAD5125538.1"/>
    <property type="molecule type" value="Genomic_DNA"/>
</dbReference>
<feature type="transmembrane region" description="Helical" evidence="1">
    <location>
        <begin position="308"/>
        <end position="332"/>
    </location>
</feature>
<proteinExistence type="predicted"/>
<reference evidence="3 4" key="1">
    <citation type="submission" date="2020-08" db="EMBL/GenBank/DDBJ databases">
        <authorList>
            <person name="Hejnol A."/>
        </authorList>
    </citation>
    <scope>NUCLEOTIDE SEQUENCE [LARGE SCALE GENOMIC DNA]</scope>
</reference>
<dbReference type="InterPro" id="IPR035914">
    <property type="entry name" value="Sperma_CUB_dom_sf"/>
</dbReference>
<comment type="caution">
    <text evidence="3">The sequence shown here is derived from an EMBL/GenBank/DDBJ whole genome shotgun (WGS) entry which is preliminary data.</text>
</comment>